<keyword evidence="2" id="KW-1185">Reference proteome</keyword>
<gene>
    <name evidence="1" type="ORF">ACFPN2_01800</name>
</gene>
<organism evidence="1 2">
    <name type="scientific">Steroidobacter flavus</name>
    <dbReference type="NCBI Taxonomy" id="1842136"/>
    <lineage>
        <taxon>Bacteria</taxon>
        <taxon>Pseudomonadati</taxon>
        <taxon>Pseudomonadota</taxon>
        <taxon>Gammaproteobacteria</taxon>
        <taxon>Steroidobacterales</taxon>
        <taxon>Steroidobacteraceae</taxon>
        <taxon>Steroidobacter</taxon>
    </lineage>
</organism>
<sequence>MFAFAENSTPLDLEPFGETGIGRSEYAGVQFGPGGHWLFCHLQYPGTTYAITGPWERGCL</sequence>
<dbReference type="EMBL" id="JBHSDU010000001">
    <property type="protein sequence ID" value="MFC4307802.1"/>
    <property type="molecule type" value="Genomic_DNA"/>
</dbReference>
<proteinExistence type="predicted"/>
<evidence type="ECO:0000313" key="2">
    <source>
        <dbReference type="Proteomes" id="UP001595904"/>
    </source>
</evidence>
<reference evidence="2" key="1">
    <citation type="journal article" date="2019" name="Int. J. Syst. Evol. Microbiol.">
        <title>The Global Catalogue of Microorganisms (GCM) 10K type strain sequencing project: providing services to taxonomists for standard genome sequencing and annotation.</title>
        <authorList>
            <consortium name="The Broad Institute Genomics Platform"/>
            <consortium name="The Broad Institute Genome Sequencing Center for Infectious Disease"/>
            <person name="Wu L."/>
            <person name="Ma J."/>
        </authorList>
    </citation>
    <scope>NUCLEOTIDE SEQUENCE [LARGE SCALE GENOMIC DNA]</scope>
    <source>
        <strain evidence="2">CGMCC 1.10759</strain>
    </source>
</reference>
<dbReference type="Proteomes" id="UP001595904">
    <property type="component" value="Unassembled WGS sequence"/>
</dbReference>
<protein>
    <submittedName>
        <fullName evidence="1">Uncharacterized protein</fullName>
    </submittedName>
</protein>
<comment type="caution">
    <text evidence="1">The sequence shown here is derived from an EMBL/GenBank/DDBJ whole genome shotgun (WGS) entry which is preliminary data.</text>
</comment>
<name>A0ABV8SLI7_9GAMM</name>
<evidence type="ECO:0000313" key="1">
    <source>
        <dbReference type="EMBL" id="MFC4307802.1"/>
    </source>
</evidence>
<accession>A0ABV8SLI7</accession>